<protein>
    <submittedName>
        <fullName evidence="3">Uncharacterized protein</fullName>
    </submittedName>
</protein>
<dbReference type="Proteomes" id="UP000738325">
    <property type="component" value="Unassembled WGS sequence"/>
</dbReference>
<organism evidence="3 4">
    <name type="scientific">Dissophora globulifera</name>
    <dbReference type="NCBI Taxonomy" id="979702"/>
    <lineage>
        <taxon>Eukaryota</taxon>
        <taxon>Fungi</taxon>
        <taxon>Fungi incertae sedis</taxon>
        <taxon>Mucoromycota</taxon>
        <taxon>Mortierellomycotina</taxon>
        <taxon>Mortierellomycetes</taxon>
        <taxon>Mortierellales</taxon>
        <taxon>Mortierellaceae</taxon>
        <taxon>Dissophora</taxon>
    </lineage>
</organism>
<feature type="region of interest" description="Disordered" evidence="1">
    <location>
        <begin position="281"/>
        <end position="356"/>
    </location>
</feature>
<keyword evidence="4" id="KW-1185">Reference proteome</keyword>
<dbReference type="EMBL" id="JAAAIP010000139">
    <property type="protein sequence ID" value="KAG0324725.1"/>
    <property type="molecule type" value="Genomic_DNA"/>
</dbReference>
<feature type="compositionally biased region" description="Polar residues" evidence="1">
    <location>
        <begin position="427"/>
        <end position="439"/>
    </location>
</feature>
<feature type="region of interest" description="Disordered" evidence="1">
    <location>
        <begin position="427"/>
        <end position="446"/>
    </location>
</feature>
<feature type="transmembrane region" description="Helical" evidence="2">
    <location>
        <begin position="238"/>
        <end position="260"/>
    </location>
</feature>
<name>A0A9P6RPL1_9FUNG</name>
<proteinExistence type="predicted"/>
<keyword evidence="2" id="KW-1133">Transmembrane helix</keyword>
<reference evidence="3" key="1">
    <citation type="journal article" date="2020" name="Fungal Divers.">
        <title>Resolving the Mortierellaceae phylogeny through synthesis of multi-gene phylogenetics and phylogenomics.</title>
        <authorList>
            <person name="Vandepol N."/>
            <person name="Liber J."/>
            <person name="Desiro A."/>
            <person name="Na H."/>
            <person name="Kennedy M."/>
            <person name="Barry K."/>
            <person name="Grigoriev I.V."/>
            <person name="Miller A.N."/>
            <person name="O'Donnell K."/>
            <person name="Stajich J.E."/>
            <person name="Bonito G."/>
        </authorList>
    </citation>
    <scope>NUCLEOTIDE SEQUENCE</scope>
    <source>
        <strain evidence="3">REB-010B</strain>
    </source>
</reference>
<dbReference type="AlphaFoldDB" id="A0A9P6RPL1"/>
<accession>A0A9P6RPL1</accession>
<evidence type="ECO:0000313" key="4">
    <source>
        <dbReference type="Proteomes" id="UP000738325"/>
    </source>
</evidence>
<comment type="caution">
    <text evidence="3">The sequence shown here is derived from an EMBL/GenBank/DDBJ whole genome shotgun (WGS) entry which is preliminary data.</text>
</comment>
<feature type="compositionally biased region" description="Polar residues" evidence="1">
    <location>
        <begin position="312"/>
        <end position="352"/>
    </location>
</feature>
<sequence length="446" mass="46763">MSLASATKDTSAGQASSEGSAVYELFVNTTSISTLKVDVSETTGVPYHPILKFSSMSLSTATPPKIVRLTDSGPYDVVVVGSCASPTIGICLTFIGALEASTLQTPMPYDPTSCIVHANGSVIVATTSGVWTYPYAGTLQPGANWTAHQAPGLKPNLPSPILACATSNSKLYAILQGDEETPSVRSIDMTTQNWDWQAVQLIETAGSGTIPASPTAANGKSGAGNDADVSGNKNISSAVIAVIIAVSVIIVLLILMALIWRYRRIRRKNRLGMGQIDKTIVAPAPSTGHSQPYGEPSTTGAAVLGSAGHHQPNATYNSNASDSRTVTTPSPTPINTSRPWTPQGSFTATSVHTPLRSAVIAGDKEEIDNEDQHWRSESAASSYTSNISHGIVQHPGGSVKQSIAANNNPRMQQALSPGLTNAQLILQQSQAPKNSSAPPDSNYYRR</sequence>
<dbReference type="OrthoDB" id="2400492at2759"/>
<evidence type="ECO:0000256" key="1">
    <source>
        <dbReference type="SAM" id="MobiDB-lite"/>
    </source>
</evidence>
<keyword evidence="2" id="KW-0812">Transmembrane</keyword>
<evidence type="ECO:0000256" key="2">
    <source>
        <dbReference type="SAM" id="Phobius"/>
    </source>
</evidence>
<gene>
    <name evidence="3" type="ORF">BGZ99_001503</name>
</gene>
<keyword evidence="2" id="KW-0472">Membrane</keyword>
<evidence type="ECO:0000313" key="3">
    <source>
        <dbReference type="EMBL" id="KAG0324725.1"/>
    </source>
</evidence>